<dbReference type="RefSeq" id="WP_385877735.1">
    <property type="nucleotide sequence ID" value="NZ_JBHLXE010000105.1"/>
</dbReference>
<comment type="function">
    <text evidence="8 11">IGPS catalyzes the conversion of PRFAR and glutamine to IGP, AICAR and glutamate. The HisH subunit catalyzes the hydrolysis of glutamine to glutamate and ammonia as part of the synthesis of IGP and AICAR. The resulting ammonia molecule is channeled to the active site of HisF.</text>
</comment>
<comment type="subunit">
    <text evidence="2 11">Heterodimer of HisH and HisF.</text>
</comment>
<comment type="catalytic activity">
    <reaction evidence="9 11">
        <text>5-[(5-phospho-1-deoxy-D-ribulos-1-ylimino)methylamino]-1-(5-phospho-beta-D-ribosyl)imidazole-4-carboxamide + L-glutamine = D-erythro-1-(imidazol-4-yl)glycerol 3-phosphate + 5-amino-1-(5-phospho-beta-D-ribosyl)imidazole-4-carboxamide + L-glutamate + H(+)</text>
        <dbReference type="Rhea" id="RHEA:24793"/>
        <dbReference type="ChEBI" id="CHEBI:15378"/>
        <dbReference type="ChEBI" id="CHEBI:29985"/>
        <dbReference type="ChEBI" id="CHEBI:58278"/>
        <dbReference type="ChEBI" id="CHEBI:58359"/>
        <dbReference type="ChEBI" id="CHEBI:58475"/>
        <dbReference type="ChEBI" id="CHEBI:58525"/>
        <dbReference type="EC" id="4.3.2.10"/>
    </reaction>
</comment>
<dbReference type="EC" id="4.3.2.10" evidence="11"/>
<keyword evidence="6 11" id="KW-0368">Histidine biosynthesis</keyword>
<dbReference type="Gene3D" id="3.40.50.880">
    <property type="match status" value="1"/>
</dbReference>
<name>A0ABV6CCB0_9GAMM</name>
<dbReference type="GO" id="GO:0016829">
    <property type="term" value="F:lyase activity"/>
    <property type="evidence" value="ECO:0007669"/>
    <property type="project" value="UniProtKB-KW"/>
</dbReference>
<feature type="domain" description="Glutamine amidotransferase" evidence="12">
    <location>
        <begin position="42"/>
        <end position="199"/>
    </location>
</feature>
<comment type="pathway">
    <text evidence="1 11">Amino-acid biosynthesis; L-histidine biosynthesis; L-histidine from 5-phospho-alpha-D-ribose 1-diphosphate: step 5/9.</text>
</comment>
<dbReference type="PRINTS" id="PR00097">
    <property type="entry name" value="ANTSNTHASEII"/>
</dbReference>
<evidence type="ECO:0000256" key="3">
    <source>
        <dbReference type="ARBA" id="ARBA00022605"/>
    </source>
</evidence>
<evidence type="ECO:0000256" key="5">
    <source>
        <dbReference type="ARBA" id="ARBA00022962"/>
    </source>
</evidence>
<dbReference type="EC" id="3.5.1.2" evidence="11"/>
<dbReference type="Pfam" id="PF00117">
    <property type="entry name" value="GATase"/>
    <property type="match status" value="1"/>
</dbReference>
<dbReference type="PIRSF" id="PIRSF000495">
    <property type="entry name" value="Amidotransf_hisH"/>
    <property type="match status" value="1"/>
</dbReference>
<evidence type="ECO:0000256" key="9">
    <source>
        <dbReference type="ARBA" id="ARBA00047838"/>
    </source>
</evidence>
<dbReference type="InterPro" id="IPR029062">
    <property type="entry name" value="Class_I_gatase-like"/>
</dbReference>
<dbReference type="InterPro" id="IPR017926">
    <property type="entry name" value="GATASE"/>
</dbReference>
<organism evidence="13 14">
    <name type="scientific">Thorsellia kenyensis</name>
    <dbReference type="NCBI Taxonomy" id="1549888"/>
    <lineage>
        <taxon>Bacteria</taxon>
        <taxon>Pseudomonadati</taxon>
        <taxon>Pseudomonadota</taxon>
        <taxon>Gammaproteobacteria</taxon>
        <taxon>Enterobacterales</taxon>
        <taxon>Thorselliaceae</taxon>
        <taxon>Thorsellia</taxon>
    </lineage>
</organism>
<dbReference type="PANTHER" id="PTHR42701">
    <property type="entry name" value="IMIDAZOLE GLYCEROL PHOSPHATE SYNTHASE SUBUNIT HISH"/>
    <property type="match status" value="1"/>
</dbReference>
<keyword evidence="11" id="KW-0963">Cytoplasm</keyword>
<sequence length="201" mass="22011">MRSQPNLVIVNTGCANLTSVNFAFQRLGIDALITDNPDTIRKADKVLLPGVGTAKAAMMELKQRELIEVIGALTQPVLGICLGMQLLTSFSQETSGVTLLNKIKADTLLMEPNGLPVPHCGWNQVIPVEDHPLFFGISQEAYFYFVHSYAVPIGGYTLAKTLYGNQFSAAIMQNNFIGVQFHPERSGKVGSQLLKNFVERV</sequence>
<evidence type="ECO:0000256" key="4">
    <source>
        <dbReference type="ARBA" id="ARBA00022801"/>
    </source>
</evidence>
<evidence type="ECO:0000256" key="11">
    <source>
        <dbReference type="HAMAP-Rule" id="MF_00278"/>
    </source>
</evidence>
<dbReference type="PROSITE" id="PS51273">
    <property type="entry name" value="GATASE_TYPE_1"/>
    <property type="match status" value="1"/>
</dbReference>
<evidence type="ECO:0000256" key="1">
    <source>
        <dbReference type="ARBA" id="ARBA00005091"/>
    </source>
</evidence>
<reference evidence="13 14" key="1">
    <citation type="submission" date="2024-09" db="EMBL/GenBank/DDBJ databases">
        <authorList>
            <person name="Sun Q."/>
            <person name="Mori K."/>
        </authorList>
    </citation>
    <scope>NUCLEOTIDE SEQUENCE [LARGE SCALE GENOMIC DNA]</scope>
    <source>
        <strain evidence="13 14">CCM 8545</strain>
    </source>
</reference>
<feature type="active site" evidence="11">
    <location>
        <position position="182"/>
    </location>
</feature>
<keyword evidence="7 11" id="KW-0456">Lyase</keyword>
<evidence type="ECO:0000256" key="6">
    <source>
        <dbReference type="ARBA" id="ARBA00023102"/>
    </source>
</evidence>
<dbReference type="EMBL" id="JBHLXE010000105">
    <property type="protein sequence ID" value="MFC0180615.1"/>
    <property type="molecule type" value="Genomic_DNA"/>
</dbReference>
<evidence type="ECO:0000313" key="13">
    <source>
        <dbReference type="EMBL" id="MFC0180615.1"/>
    </source>
</evidence>
<accession>A0ABV6CCB0</accession>
<dbReference type="CDD" id="cd01748">
    <property type="entry name" value="GATase1_IGP_Synthase"/>
    <property type="match status" value="1"/>
</dbReference>
<feature type="active site" description="Nucleophile" evidence="11">
    <location>
        <position position="81"/>
    </location>
</feature>
<protein>
    <recommendedName>
        <fullName evidence="11">Imidazole glycerol phosphate synthase subunit HisH</fullName>
        <ecNumber evidence="11">4.3.2.10</ecNumber>
    </recommendedName>
    <alternativeName>
        <fullName evidence="11">IGP synthase glutaminase subunit</fullName>
        <ecNumber evidence="11">3.5.1.2</ecNumber>
    </alternativeName>
    <alternativeName>
        <fullName evidence="11">IGP synthase subunit HisH</fullName>
    </alternativeName>
    <alternativeName>
        <fullName evidence="11">ImGP synthase subunit HisH</fullName>
        <shortName evidence="11">IGPS subunit HisH</shortName>
    </alternativeName>
</protein>
<evidence type="ECO:0000259" key="12">
    <source>
        <dbReference type="Pfam" id="PF00117"/>
    </source>
</evidence>
<evidence type="ECO:0000313" key="14">
    <source>
        <dbReference type="Proteomes" id="UP001589758"/>
    </source>
</evidence>
<dbReference type="NCBIfam" id="TIGR01855">
    <property type="entry name" value="IMP_synth_hisH"/>
    <property type="match status" value="1"/>
</dbReference>
<dbReference type="InterPro" id="IPR010139">
    <property type="entry name" value="Imidazole-glycPsynth_HisH"/>
</dbReference>
<dbReference type="SUPFAM" id="SSF52317">
    <property type="entry name" value="Class I glutamine amidotransferase-like"/>
    <property type="match status" value="1"/>
</dbReference>
<evidence type="ECO:0000256" key="2">
    <source>
        <dbReference type="ARBA" id="ARBA00011152"/>
    </source>
</evidence>
<evidence type="ECO:0000256" key="10">
    <source>
        <dbReference type="ARBA" id="ARBA00049534"/>
    </source>
</evidence>
<gene>
    <name evidence="11 13" type="primary">hisH</name>
    <name evidence="13" type="ORF">ACFFIT_11070</name>
</gene>
<proteinExistence type="inferred from homology"/>
<dbReference type="HAMAP" id="MF_00278">
    <property type="entry name" value="HisH"/>
    <property type="match status" value="1"/>
</dbReference>
<keyword evidence="14" id="KW-1185">Reference proteome</keyword>
<keyword evidence="4 11" id="KW-0378">Hydrolase</keyword>
<dbReference type="Proteomes" id="UP001589758">
    <property type="component" value="Unassembled WGS sequence"/>
</dbReference>
<keyword evidence="3 11" id="KW-0028">Amino-acid biosynthesis</keyword>
<comment type="subcellular location">
    <subcellularLocation>
        <location evidence="11">Cytoplasm</location>
    </subcellularLocation>
</comment>
<keyword evidence="5 11" id="KW-0315">Glutamine amidotransferase</keyword>
<dbReference type="PANTHER" id="PTHR42701:SF1">
    <property type="entry name" value="IMIDAZOLE GLYCEROL PHOSPHATE SYNTHASE SUBUNIT HISH"/>
    <property type="match status" value="1"/>
</dbReference>
<evidence type="ECO:0000256" key="7">
    <source>
        <dbReference type="ARBA" id="ARBA00023239"/>
    </source>
</evidence>
<comment type="catalytic activity">
    <reaction evidence="10 11">
        <text>L-glutamine + H2O = L-glutamate + NH4(+)</text>
        <dbReference type="Rhea" id="RHEA:15889"/>
        <dbReference type="ChEBI" id="CHEBI:15377"/>
        <dbReference type="ChEBI" id="CHEBI:28938"/>
        <dbReference type="ChEBI" id="CHEBI:29985"/>
        <dbReference type="ChEBI" id="CHEBI:58359"/>
        <dbReference type="EC" id="3.5.1.2"/>
    </reaction>
</comment>
<evidence type="ECO:0000256" key="8">
    <source>
        <dbReference type="ARBA" id="ARBA00025299"/>
    </source>
</evidence>
<comment type="caution">
    <text evidence="13">The sequence shown here is derived from an EMBL/GenBank/DDBJ whole genome shotgun (WGS) entry which is preliminary data.</text>
</comment>
<feature type="active site" evidence="11">
    <location>
        <position position="184"/>
    </location>
</feature>